<feature type="compositionally biased region" description="Acidic residues" evidence="1">
    <location>
        <begin position="85"/>
        <end position="103"/>
    </location>
</feature>
<feature type="domain" description="Deleted in lung and esophageal cancer protein 1 Ig-like" evidence="2">
    <location>
        <begin position="405"/>
        <end position="487"/>
    </location>
</feature>
<feature type="compositionally biased region" description="Polar residues" evidence="1">
    <location>
        <begin position="1361"/>
        <end position="1370"/>
    </location>
</feature>
<accession>A0A9W6YJR3</accession>
<feature type="region of interest" description="Disordered" evidence="1">
    <location>
        <begin position="1384"/>
        <end position="1440"/>
    </location>
</feature>
<evidence type="ECO:0000256" key="1">
    <source>
        <dbReference type="SAM" id="MobiDB-lite"/>
    </source>
</evidence>
<feature type="region of interest" description="Disordered" evidence="1">
    <location>
        <begin position="28"/>
        <end position="52"/>
    </location>
</feature>
<reference evidence="3" key="1">
    <citation type="submission" date="2023-04" db="EMBL/GenBank/DDBJ databases">
        <title>Phytophthora fragariaefolia NBRC 109709.</title>
        <authorList>
            <person name="Ichikawa N."/>
            <person name="Sato H."/>
            <person name="Tonouchi N."/>
        </authorList>
    </citation>
    <scope>NUCLEOTIDE SEQUENCE</scope>
    <source>
        <strain evidence="3">NBRC 109709</strain>
    </source>
</reference>
<dbReference type="InterPro" id="IPR059041">
    <property type="entry name" value="Ig_DLEC1_1"/>
</dbReference>
<feature type="region of interest" description="Disordered" evidence="1">
    <location>
        <begin position="1358"/>
        <end position="1377"/>
    </location>
</feature>
<dbReference type="GO" id="GO:0005929">
    <property type="term" value="C:cilium"/>
    <property type="evidence" value="ECO:0007669"/>
    <property type="project" value="TreeGrafter"/>
</dbReference>
<feature type="region of interest" description="Disordered" evidence="1">
    <location>
        <begin position="229"/>
        <end position="263"/>
    </location>
</feature>
<evidence type="ECO:0000313" key="3">
    <source>
        <dbReference type="EMBL" id="GMG17770.1"/>
    </source>
</evidence>
<dbReference type="GO" id="GO:0015631">
    <property type="term" value="F:tubulin binding"/>
    <property type="evidence" value="ECO:0007669"/>
    <property type="project" value="TreeGrafter"/>
</dbReference>
<evidence type="ECO:0000259" key="2">
    <source>
        <dbReference type="Pfam" id="PF23277"/>
    </source>
</evidence>
<dbReference type="GO" id="GO:0005737">
    <property type="term" value="C:cytoplasm"/>
    <property type="evidence" value="ECO:0007669"/>
    <property type="project" value="TreeGrafter"/>
</dbReference>
<dbReference type="OrthoDB" id="2115465at2759"/>
<name>A0A9W6YJR3_9STRA</name>
<organism evidence="3 4">
    <name type="scientific">Phytophthora fragariaefolia</name>
    <dbReference type="NCBI Taxonomy" id="1490495"/>
    <lineage>
        <taxon>Eukaryota</taxon>
        <taxon>Sar</taxon>
        <taxon>Stramenopiles</taxon>
        <taxon>Oomycota</taxon>
        <taxon>Peronosporomycetes</taxon>
        <taxon>Peronosporales</taxon>
        <taxon>Peronosporaceae</taxon>
        <taxon>Phytophthora</taxon>
    </lineage>
</organism>
<feature type="compositionally biased region" description="Low complexity" evidence="1">
    <location>
        <begin position="238"/>
        <end position="251"/>
    </location>
</feature>
<dbReference type="Pfam" id="PF23316">
    <property type="entry name" value="Ig_DLEC1_6th"/>
    <property type="match status" value="1"/>
</dbReference>
<proteinExistence type="predicted"/>
<dbReference type="PANTHER" id="PTHR46348:SF1">
    <property type="entry name" value="DELETED IN LUNG AND ESOPHAGEAL CANCER PROTEIN 1"/>
    <property type="match status" value="1"/>
</dbReference>
<dbReference type="Proteomes" id="UP001165121">
    <property type="component" value="Unassembled WGS sequence"/>
</dbReference>
<evidence type="ECO:0000313" key="4">
    <source>
        <dbReference type="Proteomes" id="UP001165121"/>
    </source>
</evidence>
<keyword evidence="4" id="KW-1185">Reference proteome</keyword>
<dbReference type="EMBL" id="BSXT01019084">
    <property type="protein sequence ID" value="GMG17770.1"/>
    <property type="molecule type" value="Genomic_DNA"/>
</dbReference>
<protein>
    <submittedName>
        <fullName evidence="3">Unnamed protein product</fullName>
    </submittedName>
</protein>
<feature type="compositionally biased region" description="Low complexity" evidence="1">
    <location>
        <begin position="1060"/>
        <end position="1074"/>
    </location>
</feature>
<dbReference type="GO" id="GO:0008285">
    <property type="term" value="P:negative regulation of cell population proliferation"/>
    <property type="evidence" value="ECO:0007669"/>
    <property type="project" value="InterPro"/>
</dbReference>
<feature type="region of interest" description="Disordered" evidence="1">
    <location>
        <begin position="1681"/>
        <end position="1714"/>
    </location>
</feature>
<dbReference type="InterPro" id="IPR013783">
    <property type="entry name" value="Ig-like_fold"/>
</dbReference>
<dbReference type="PANTHER" id="PTHR46348">
    <property type="entry name" value="DELETED IN LUNG AND ESOPHAGEAL CANCER PROTEIN 1"/>
    <property type="match status" value="1"/>
</dbReference>
<gene>
    <name evidence="3" type="ORF">Pfra01_003036300</name>
</gene>
<dbReference type="InterPro" id="IPR033304">
    <property type="entry name" value="DLEC1"/>
</dbReference>
<dbReference type="Pfam" id="PF23277">
    <property type="entry name" value="Ig_Dlec1_1"/>
    <property type="match status" value="1"/>
</dbReference>
<feature type="compositionally biased region" description="Polar residues" evidence="1">
    <location>
        <begin position="1400"/>
        <end position="1418"/>
    </location>
</feature>
<feature type="region of interest" description="Disordered" evidence="1">
    <location>
        <begin position="1041"/>
        <end position="1082"/>
    </location>
</feature>
<sequence length="2144" mass="232955">MPVAKKVPEAAAAEAALAAEAQERGAAAAAAFEAQQEAEHAARRQEQQQQDELDVVAVGAVAHVIRRAFHAFYAPPAASAPGPEAGDDVQEEAAADALADDSEPSQQHGDDGGGVVSEPPQQLGPSPFVALARERQAAIARNLQRQQERARALLQFMQQRQQEAAGADARVAQQLSDQGLVLKAQIPVGPTHLRLDDQELRAATDAGADFGDLADSLLHAKALVAEYEQRRRERSGNARRAAASPSRRTAAGEQSGENGERIGYLDSTASASIRAEATLEQHKKHIAGVKVASAEHRAAAAAGKVSPLRAGTSREGEVSEWGATTLAPLSTTLQEQQQLKASKLAMNPVEKRKNMAILERMQTKLDFVRNPRYAAPDPNKSELQESLTASNGGVKPCFDIVPKPPIVFTNYDMGGIYEQVVYVRNTGMLSRRARILPPSTIFFSMASVSYPEESGMIAPGMHVEVRLRFAPDSRADYKDSFTLQYETEQLIAPGSTGTPGAAGAAEMVVRLLARREPPELTLPQVIRAQNTLVGGRSVTSFTCKNVGGKARFWLLSEPKWSQLEHFQVAVPQGVSPTRSAVDMLGGDFTIGSLLEVGPFRMTPNDIELDKGQSVTFDLVYTPSGVGEQRERFVMVCDNCLVRVFQIVGRGCQVDIAATRVNNSPIDTTITKMGPLDYLFFSDEVLVNASARQTIVITNDTPIDIKYSWKIISLVDRAESEAKSTVSSESIPPFTITPESGVFALSSSKEFTIEFLPVHARTYACQATLMINDIPACSIPGPGQMAHLKAAFQANEDTPLSPRAAAKAAARQLRDAMPGYSVQLRGRGHLGSFIIIPELNNSWMSLEDGNFQRPGNAGTESVQVLLQNQKYSAIVLLKNQCKSRVAFSWDLAQLRQRHLAAGGGPSTSAKMSATKGTAPILELAVTPHMGELEPLGQQRIEVTLTPLCTGAFSLSVPCRIIIPGDAKNPLAPRFERWLLLEGEVAGAEIEIVTPEVDFGLVLVGASAEATVTIRNPSPSVIANWRFLHLDGYTSSLGGDLAANQHQQQSSTNQKLRRSSSKESVVSRHSVTSSSSGNETERSLFTSREILPRATIAFAPETGVLLPGETFVVKATCLAGSLPERFRSLFSCQTSPERKFFGPSKSVAHAVVSARAEIQCPNVFLSTTRLPLGTTYIGVEIHRSIELVNVSNLEAAFKFVEPEGASRAYNITFSPKQGVIHSKERRVVTLNYTPRQVGRFTVILACSVRGLLAPLGFEVSSNHKGLVLSYELVHPTKHSPGNVDTSLPKSPKEIALERGIPLSDCDLEPETNPLSSIPKLAFGDSVPLGGRRSVTLLIRNFSGIEALVDLEAKKFPAAPIPSSLINAPSTNTGIGGLSRQDSSQLLASPLTSPNKGKHKSSLSRSKTMKSLGSNRTSSYRASVVGPDSTKPRLSDGKDGMNRFQSDNGRAYLRQCAENVEDRHILREGRGVAFKMSPAKLHIPPWEQAVVRITCFNNMPGIYVDDIVCRATGAPPVFLHANVGVVGTPLVLDKNCVGLHFGRPLPDGRSQVLLRHPTLTFGAVCVRTAFITKTIRVVNRGPQRARLKWKLVENGREDQLVNVTLRVDFGSRLQLRITTFDEHSSGAAELPFIIEPQVAMVPSFSTTPFRVTFEPSKDSVGAPRALLLADAHWYDVSAEEINNSDGTACTSTLGTHPEADPRQEDASSPTRQHNNNQTNAVHVAAGKAFTAVRMANALIRKPGPGACSIPASSYSPKCVRVLLSADVIEPELTIDKPKEQLEQVQAPGKNDARRSSFAAIIPPIPPQIAPYHIKFTTWSTLMSGSTAQHHFHRRELFLTNRLASRVTFRLECDGPFAVAQADSLAPRHPLSMADLPPSHRRSTAQGESYMFMLPPQMSVRIDLRFLPSASLRTNSASNSPKPKPPLLQQQLPLHAQFDGELRVRFATHSVQTIRLAAVVLRPAIVVSPSLFFFGRVHLSASRFAVLRLANPTVVPARFTVQHVPRPKPVSRAQQQEMQQHHAHLTDEPGVFTFSILSGELQGPTTTLKSAGGWLPTTDSMRDLLAEGATTTHPLVHAPLEVRVEFHPRENGRHYKSRFRFIVENGCDFEVVLEGTGHLDEVDSPNDGDRPLVRVRELEHSYHIFRGT</sequence>
<feature type="compositionally biased region" description="Basic and acidic residues" evidence="1">
    <location>
        <begin position="1427"/>
        <end position="1438"/>
    </location>
</feature>
<feature type="compositionally biased region" description="Polar residues" evidence="1">
    <location>
        <begin position="1703"/>
        <end position="1714"/>
    </location>
</feature>
<feature type="compositionally biased region" description="Basic and acidic residues" evidence="1">
    <location>
        <begin position="37"/>
        <end position="46"/>
    </location>
</feature>
<dbReference type="Gene3D" id="2.60.40.10">
    <property type="entry name" value="Immunoglobulins"/>
    <property type="match status" value="7"/>
</dbReference>
<feature type="compositionally biased region" description="Polar residues" evidence="1">
    <location>
        <begin position="1042"/>
        <end position="1052"/>
    </location>
</feature>
<feature type="compositionally biased region" description="Polar residues" evidence="1">
    <location>
        <begin position="1681"/>
        <end position="1691"/>
    </location>
</feature>
<feature type="region of interest" description="Disordered" evidence="1">
    <location>
        <begin position="79"/>
        <end position="126"/>
    </location>
</feature>
<comment type="caution">
    <text evidence="3">The sequence shown here is derived from an EMBL/GenBank/DDBJ whole genome shotgun (WGS) entry which is preliminary data.</text>
</comment>